<evidence type="ECO:0000313" key="1">
    <source>
        <dbReference type="EMBL" id="SIS89747.1"/>
    </source>
</evidence>
<organism evidence="1 2">
    <name type="scientific">Neptunomonas antarctica</name>
    <dbReference type="NCBI Taxonomy" id="619304"/>
    <lineage>
        <taxon>Bacteria</taxon>
        <taxon>Pseudomonadati</taxon>
        <taxon>Pseudomonadota</taxon>
        <taxon>Gammaproteobacteria</taxon>
        <taxon>Oceanospirillales</taxon>
        <taxon>Oceanospirillaceae</taxon>
        <taxon>Neptunomonas</taxon>
    </lineage>
</organism>
<dbReference type="Proteomes" id="UP000185999">
    <property type="component" value="Unassembled WGS sequence"/>
</dbReference>
<protein>
    <submittedName>
        <fullName evidence="1">Uncharacterized protein</fullName>
    </submittedName>
</protein>
<dbReference type="AlphaFoldDB" id="A0A1N7MUD6"/>
<keyword evidence="2" id="KW-1185">Reference proteome</keyword>
<sequence length="73" mass="7743">MIWLFAFIPINKSPANASSLFRIASLAYNPPRVSLVGSSNRVSSSVVKLVCSAATSIIGRFSLYACLAMSAAF</sequence>
<dbReference type="EMBL" id="FTOE01000007">
    <property type="protein sequence ID" value="SIS89747.1"/>
    <property type="molecule type" value="Genomic_DNA"/>
</dbReference>
<gene>
    <name evidence="1" type="ORF">SAMN05421760_10721</name>
</gene>
<evidence type="ECO:0000313" key="2">
    <source>
        <dbReference type="Proteomes" id="UP000185999"/>
    </source>
</evidence>
<reference evidence="2" key="1">
    <citation type="submission" date="2017-01" db="EMBL/GenBank/DDBJ databases">
        <authorList>
            <person name="Varghese N."/>
            <person name="Submissions S."/>
        </authorList>
    </citation>
    <scope>NUCLEOTIDE SEQUENCE [LARGE SCALE GENOMIC DNA]</scope>
    <source>
        <strain evidence="2">DSM 22306</strain>
    </source>
</reference>
<name>A0A1N7MUD6_9GAMM</name>
<proteinExistence type="predicted"/>
<accession>A0A1N7MUD6</accession>